<protein>
    <submittedName>
        <fullName evidence="1">Uncharacterized protein</fullName>
    </submittedName>
</protein>
<proteinExistence type="predicted"/>
<gene>
    <name evidence="1" type="ORF">CKAH01_01244</name>
</gene>
<keyword evidence="2" id="KW-1185">Reference proteome</keyword>
<accession>A0AAE0D403</accession>
<name>A0AAE0D403_COLKA</name>
<dbReference type="AlphaFoldDB" id="A0AAE0D403"/>
<evidence type="ECO:0000313" key="1">
    <source>
        <dbReference type="EMBL" id="KAK2755352.1"/>
    </source>
</evidence>
<sequence>MSFDVIARDRCRRTVESGPACGFQAFLEEEASVVGASSCWHENKVLARVASQSEGPKMEDQGKALSGLGLTSVCSGEDEFCFTVGRRDGDNDNDNDGEGDVDRALPVWWRSRVDCRAVKKRSMAQHDRAMATLRVAWYGEEAYEHGQLAVDVPPYLTQAYLERGLPGTSMARTAPHYTVPHRPSSGVSGKC</sequence>
<dbReference type="Proteomes" id="UP001281614">
    <property type="component" value="Unassembled WGS sequence"/>
</dbReference>
<dbReference type="EMBL" id="VYYT01000222">
    <property type="protein sequence ID" value="KAK2755352.1"/>
    <property type="molecule type" value="Genomic_DNA"/>
</dbReference>
<reference evidence="1" key="1">
    <citation type="submission" date="2023-02" db="EMBL/GenBank/DDBJ databases">
        <title>Colletotrichum kahawae CIFC_Que2 genome sequencing and assembly.</title>
        <authorList>
            <person name="Baroncelli R."/>
        </authorList>
    </citation>
    <scope>NUCLEOTIDE SEQUENCE</scope>
    <source>
        <strain evidence="1">CIFC_Que2</strain>
    </source>
</reference>
<comment type="caution">
    <text evidence="1">The sequence shown here is derived from an EMBL/GenBank/DDBJ whole genome shotgun (WGS) entry which is preliminary data.</text>
</comment>
<evidence type="ECO:0000313" key="2">
    <source>
        <dbReference type="Proteomes" id="UP001281614"/>
    </source>
</evidence>
<organism evidence="1 2">
    <name type="scientific">Colletotrichum kahawae</name>
    <name type="common">Coffee berry disease fungus</name>
    <dbReference type="NCBI Taxonomy" id="34407"/>
    <lineage>
        <taxon>Eukaryota</taxon>
        <taxon>Fungi</taxon>
        <taxon>Dikarya</taxon>
        <taxon>Ascomycota</taxon>
        <taxon>Pezizomycotina</taxon>
        <taxon>Sordariomycetes</taxon>
        <taxon>Hypocreomycetidae</taxon>
        <taxon>Glomerellales</taxon>
        <taxon>Glomerellaceae</taxon>
        <taxon>Colletotrichum</taxon>
        <taxon>Colletotrichum gloeosporioides species complex</taxon>
    </lineage>
</organism>